<dbReference type="AlphaFoldDB" id="A0A7S9QEU2"/>
<name>A0A7S9QEU2_9RHOB</name>
<sequence>MSTASAGMTPQECLRRASVEGACEAAQSYGDELSEAVKHRQLTSFEKDYLALHIAQNYLSVMGVIDLLSFQPQIFVRIIELAKQYEAETLLPLLTAACRCLDLTEDASANEIAEKIARWHGGAVTAGSDQLTIIQEDIFDRFRADGDQEWAAMMMRFISTEANEQTGEC</sequence>
<organism evidence="1 2">
    <name type="scientific">Pontivivens ytuae</name>
    <dbReference type="NCBI Taxonomy" id="2789856"/>
    <lineage>
        <taxon>Bacteria</taxon>
        <taxon>Pseudomonadati</taxon>
        <taxon>Pseudomonadota</taxon>
        <taxon>Alphaproteobacteria</taxon>
        <taxon>Rhodobacterales</taxon>
        <taxon>Paracoccaceae</taxon>
        <taxon>Pontivivens</taxon>
    </lineage>
</organism>
<dbReference type="EMBL" id="CP064942">
    <property type="protein sequence ID" value="QPH55566.1"/>
    <property type="molecule type" value="Genomic_DNA"/>
</dbReference>
<evidence type="ECO:0000313" key="1">
    <source>
        <dbReference type="EMBL" id="QPH55566.1"/>
    </source>
</evidence>
<dbReference type="KEGG" id="poz:I0K15_07485"/>
<gene>
    <name evidence="1" type="ORF">I0K15_07485</name>
</gene>
<evidence type="ECO:0000313" key="2">
    <source>
        <dbReference type="Proteomes" id="UP000594800"/>
    </source>
</evidence>
<reference evidence="1 2" key="1">
    <citation type="submission" date="2020-11" db="EMBL/GenBank/DDBJ databases">
        <title>Description of Pontivivens ytuae sp. nov. isolated from deep sea sediment of Mariana Trench.</title>
        <authorList>
            <person name="Wang Z."/>
            <person name="Sun Q.-L."/>
            <person name="Xu X.-D."/>
            <person name="Tang Y.-Z."/>
            <person name="Zhang J."/>
        </authorList>
    </citation>
    <scope>NUCLEOTIDE SEQUENCE [LARGE SCALE GENOMIC DNA]</scope>
    <source>
        <strain evidence="1 2">MT2928</strain>
    </source>
</reference>
<proteinExistence type="predicted"/>
<keyword evidence="2" id="KW-1185">Reference proteome</keyword>
<dbReference type="Proteomes" id="UP000594800">
    <property type="component" value="Chromosome"/>
</dbReference>
<protein>
    <submittedName>
        <fullName evidence="1">Uncharacterized protein</fullName>
    </submittedName>
</protein>
<dbReference type="RefSeq" id="WP_196104824.1">
    <property type="nucleotide sequence ID" value="NZ_CP064942.1"/>
</dbReference>
<accession>A0A7S9QEU2</accession>